<protein>
    <submittedName>
        <fullName evidence="1">Uncharacterized protein</fullName>
    </submittedName>
</protein>
<proteinExistence type="predicted"/>
<name>X1JHZ9_9ZZZZ</name>
<reference evidence="1" key="1">
    <citation type="journal article" date="2014" name="Front. Microbiol.">
        <title>High frequency of phylogenetically diverse reductive dehalogenase-homologous genes in deep subseafloor sedimentary metagenomes.</title>
        <authorList>
            <person name="Kawai M."/>
            <person name="Futagami T."/>
            <person name="Toyoda A."/>
            <person name="Takaki Y."/>
            <person name="Nishi S."/>
            <person name="Hori S."/>
            <person name="Arai W."/>
            <person name="Tsubouchi T."/>
            <person name="Morono Y."/>
            <person name="Uchiyama I."/>
            <person name="Ito T."/>
            <person name="Fujiyama A."/>
            <person name="Inagaki F."/>
            <person name="Takami H."/>
        </authorList>
    </citation>
    <scope>NUCLEOTIDE SEQUENCE</scope>
    <source>
        <strain evidence="1">Expedition CK06-06</strain>
    </source>
</reference>
<comment type="caution">
    <text evidence="1">The sequence shown here is derived from an EMBL/GenBank/DDBJ whole genome shotgun (WGS) entry which is preliminary data.</text>
</comment>
<dbReference type="AlphaFoldDB" id="X1JHZ9"/>
<sequence>MGKERLTGDFCDVMGSLYGFNEIKGSEEAN</sequence>
<feature type="non-terminal residue" evidence="1">
    <location>
        <position position="30"/>
    </location>
</feature>
<dbReference type="EMBL" id="BARU01045473">
    <property type="protein sequence ID" value="GAH93657.1"/>
    <property type="molecule type" value="Genomic_DNA"/>
</dbReference>
<evidence type="ECO:0000313" key="1">
    <source>
        <dbReference type="EMBL" id="GAH93657.1"/>
    </source>
</evidence>
<accession>X1JHZ9</accession>
<organism evidence="1">
    <name type="scientific">marine sediment metagenome</name>
    <dbReference type="NCBI Taxonomy" id="412755"/>
    <lineage>
        <taxon>unclassified sequences</taxon>
        <taxon>metagenomes</taxon>
        <taxon>ecological metagenomes</taxon>
    </lineage>
</organism>
<gene>
    <name evidence="1" type="ORF">S03H2_68985</name>
</gene>